<reference evidence="2 3" key="1">
    <citation type="submission" date="2024-11" db="EMBL/GenBank/DDBJ databases">
        <title>Chromosome-level genome assembly of the freshwater bivalve Anodonta woodiana.</title>
        <authorList>
            <person name="Chen X."/>
        </authorList>
    </citation>
    <scope>NUCLEOTIDE SEQUENCE [LARGE SCALE GENOMIC DNA]</scope>
    <source>
        <strain evidence="2">MN2024</strain>
        <tissue evidence="2">Gills</tissue>
    </source>
</reference>
<dbReference type="AlphaFoldDB" id="A0ABD3XH70"/>
<evidence type="ECO:0000313" key="3">
    <source>
        <dbReference type="Proteomes" id="UP001634394"/>
    </source>
</evidence>
<dbReference type="EMBL" id="JBJQND010000002">
    <property type="protein sequence ID" value="KAL3884711.1"/>
    <property type="molecule type" value="Genomic_DNA"/>
</dbReference>
<accession>A0ABD3XH70</accession>
<evidence type="ECO:0000313" key="1">
    <source>
        <dbReference type="EMBL" id="KAL3884711.1"/>
    </source>
</evidence>
<keyword evidence="3" id="KW-1185">Reference proteome</keyword>
<proteinExistence type="predicted"/>
<dbReference type="SUPFAM" id="SSF53098">
    <property type="entry name" value="Ribonuclease H-like"/>
    <property type="match status" value="1"/>
</dbReference>
<name>A0ABD3XH70_SINWO</name>
<dbReference type="InterPro" id="IPR012337">
    <property type="entry name" value="RNaseH-like_sf"/>
</dbReference>
<evidence type="ECO:0000313" key="2">
    <source>
        <dbReference type="EMBL" id="KAL3884921.1"/>
    </source>
</evidence>
<comment type="caution">
    <text evidence="2">The sequence shown here is derived from an EMBL/GenBank/DDBJ whole genome shotgun (WGS) entry which is preliminary data.</text>
</comment>
<protein>
    <recommendedName>
        <fullName evidence="4">DUF4371 domain-containing protein</fullName>
    </recommendedName>
</protein>
<organism evidence="2 3">
    <name type="scientific">Sinanodonta woodiana</name>
    <name type="common">Chinese pond mussel</name>
    <name type="synonym">Anodonta woodiana</name>
    <dbReference type="NCBI Taxonomy" id="1069815"/>
    <lineage>
        <taxon>Eukaryota</taxon>
        <taxon>Metazoa</taxon>
        <taxon>Spiralia</taxon>
        <taxon>Lophotrochozoa</taxon>
        <taxon>Mollusca</taxon>
        <taxon>Bivalvia</taxon>
        <taxon>Autobranchia</taxon>
        <taxon>Heteroconchia</taxon>
        <taxon>Palaeoheterodonta</taxon>
        <taxon>Unionida</taxon>
        <taxon>Unionoidea</taxon>
        <taxon>Unionidae</taxon>
        <taxon>Unioninae</taxon>
        <taxon>Sinanodonta</taxon>
    </lineage>
</organism>
<dbReference type="EMBL" id="JBJQND010000002">
    <property type="protein sequence ID" value="KAL3884921.1"/>
    <property type="molecule type" value="Genomic_DNA"/>
</dbReference>
<dbReference type="Proteomes" id="UP001634394">
    <property type="component" value="Unassembled WGS sequence"/>
</dbReference>
<dbReference type="PANTHER" id="PTHR45749">
    <property type="match status" value="1"/>
</dbReference>
<gene>
    <name evidence="1" type="ORF">ACJMK2_024823</name>
    <name evidence="2" type="ORF">ACJMK2_025020</name>
</gene>
<dbReference type="PANTHER" id="PTHR45749:SF21">
    <property type="entry name" value="DUF4371 DOMAIN-CONTAINING PROTEIN"/>
    <property type="match status" value="1"/>
</dbReference>
<sequence length="251" mass="28098">MSEVLRYVKITENEVKVEESFLRFMETRGKSAEEISGLILRELESDGIQIGDCRGQAFDNAAVMAGHRSGVQKRISEINPKALFVPCTDHSLNLACVHAASVAVHSVTFFGILDRLFSFFSASTHRWDVLIQVTGLSIKRAVETRWSSRADAVNVVVKKLSEVVTALEQLTEEGENATTRSDASLVLDSVLSYPFLSFLSLWKSVLPEINDAQKYMQTKGLDLQKSYVKLTALRDYLLQNREKMVDSAMDE</sequence>
<evidence type="ECO:0008006" key="4">
    <source>
        <dbReference type="Google" id="ProtNLM"/>
    </source>
</evidence>